<dbReference type="Proteomes" id="UP000034956">
    <property type="component" value="Unassembled WGS sequence"/>
</dbReference>
<evidence type="ECO:0000313" key="2">
    <source>
        <dbReference type="Proteomes" id="UP000034956"/>
    </source>
</evidence>
<proteinExistence type="predicted"/>
<dbReference type="EMBL" id="LCPF01000001">
    <property type="protein sequence ID" value="KKU91425.1"/>
    <property type="molecule type" value="Genomic_DNA"/>
</dbReference>
<reference evidence="1 2" key="1">
    <citation type="journal article" date="2015" name="Nature">
        <title>rRNA introns, odd ribosomes, and small enigmatic genomes across a large radiation of phyla.</title>
        <authorList>
            <person name="Brown C.T."/>
            <person name="Hug L.A."/>
            <person name="Thomas B.C."/>
            <person name="Sharon I."/>
            <person name="Castelle C.J."/>
            <person name="Singh A."/>
            <person name="Wilkins M.J."/>
            <person name="Williams K.H."/>
            <person name="Banfield J.F."/>
        </authorList>
    </citation>
    <scope>NUCLEOTIDE SEQUENCE [LARGE SCALE GENOMIC DNA]</scope>
</reference>
<protein>
    <submittedName>
        <fullName evidence="1">Uncharacterized protein</fullName>
    </submittedName>
</protein>
<gene>
    <name evidence="1" type="ORF">UY23_C0001G0031</name>
</gene>
<dbReference type="AlphaFoldDB" id="A0A0G1XAS2"/>
<evidence type="ECO:0000313" key="1">
    <source>
        <dbReference type="EMBL" id="KKU91425.1"/>
    </source>
</evidence>
<organism evidence="1 2">
    <name type="scientific">Candidatus Jorgensenbacteria bacterium GW2011_GWA1_48_11</name>
    <dbReference type="NCBI Taxonomy" id="1618660"/>
    <lineage>
        <taxon>Bacteria</taxon>
        <taxon>Candidatus Joergenseniibacteriota</taxon>
    </lineage>
</organism>
<sequence>MTRAARVLRVRIDAFLEGELDRARGVVPEPGQHFRRGALVLHDRGPDQVARVGGEEQLEIGRAVFAGRDLAPHEPVLGFGEGPQFLGGALSRGLDFSEDPGDLCLACRRF</sequence>
<name>A0A0G1XAS2_9BACT</name>
<accession>A0A0G1XAS2</accession>
<comment type="caution">
    <text evidence="1">The sequence shown here is derived from an EMBL/GenBank/DDBJ whole genome shotgun (WGS) entry which is preliminary data.</text>
</comment>